<protein>
    <submittedName>
        <fullName evidence="1">Uncharacterized protein</fullName>
    </submittedName>
</protein>
<sequence length="80" mass="8889">MASSMGTFKDVNALKELIISHGYHAKVAFPSPSTTTNKILVDRGPPGFINQRLNNTLDNTLFTPFSPHIINYKPSRGLWC</sequence>
<dbReference type="AlphaFoldDB" id="A0A438KRC2"/>
<evidence type="ECO:0000313" key="1">
    <source>
        <dbReference type="EMBL" id="RVX23741.1"/>
    </source>
</evidence>
<comment type="caution">
    <text evidence="1">The sequence shown here is derived from an EMBL/GenBank/DDBJ whole genome shotgun (WGS) entry which is preliminary data.</text>
</comment>
<dbReference type="EMBL" id="QGNW01000001">
    <property type="protein sequence ID" value="RVX23741.1"/>
    <property type="molecule type" value="Genomic_DNA"/>
</dbReference>
<name>A0A438KRC2_VITVI</name>
<gene>
    <name evidence="1" type="ORF">CK203_000029</name>
</gene>
<organism evidence="1 2">
    <name type="scientific">Vitis vinifera</name>
    <name type="common">Grape</name>
    <dbReference type="NCBI Taxonomy" id="29760"/>
    <lineage>
        <taxon>Eukaryota</taxon>
        <taxon>Viridiplantae</taxon>
        <taxon>Streptophyta</taxon>
        <taxon>Embryophyta</taxon>
        <taxon>Tracheophyta</taxon>
        <taxon>Spermatophyta</taxon>
        <taxon>Magnoliopsida</taxon>
        <taxon>eudicotyledons</taxon>
        <taxon>Gunneridae</taxon>
        <taxon>Pentapetalae</taxon>
        <taxon>rosids</taxon>
        <taxon>Vitales</taxon>
        <taxon>Vitaceae</taxon>
        <taxon>Viteae</taxon>
        <taxon>Vitis</taxon>
    </lineage>
</organism>
<proteinExistence type="predicted"/>
<accession>A0A438KRC2</accession>
<evidence type="ECO:0000313" key="2">
    <source>
        <dbReference type="Proteomes" id="UP000288805"/>
    </source>
</evidence>
<reference evidence="1 2" key="1">
    <citation type="journal article" date="2018" name="PLoS Genet.">
        <title>Population sequencing reveals clonal diversity and ancestral inbreeding in the grapevine cultivar Chardonnay.</title>
        <authorList>
            <person name="Roach M.J."/>
            <person name="Johnson D.L."/>
            <person name="Bohlmann J."/>
            <person name="van Vuuren H.J."/>
            <person name="Jones S.J."/>
            <person name="Pretorius I.S."/>
            <person name="Schmidt S.A."/>
            <person name="Borneman A.R."/>
        </authorList>
    </citation>
    <scope>NUCLEOTIDE SEQUENCE [LARGE SCALE GENOMIC DNA]</scope>
    <source>
        <strain evidence="2">cv. Chardonnay</strain>
        <tissue evidence="1">Leaf</tissue>
    </source>
</reference>
<dbReference type="Proteomes" id="UP000288805">
    <property type="component" value="Unassembled WGS sequence"/>
</dbReference>